<proteinExistence type="predicted"/>
<evidence type="ECO:0000256" key="1">
    <source>
        <dbReference type="SAM" id="MobiDB-lite"/>
    </source>
</evidence>
<feature type="compositionally biased region" description="Low complexity" evidence="1">
    <location>
        <begin position="201"/>
        <end position="211"/>
    </location>
</feature>
<dbReference type="EMBL" id="JANQDX010000003">
    <property type="protein sequence ID" value="KAL0926296.1"/>
    <property type="molecule type" value="Genomic_DNA"/>
</dbReference>
<sequence>MVGGKHSRQEKGSSSKSNPDPRFLNAEDQAAYTRYKSIGITDSKSINPQTLSYPVLNLCPHLPDFSPNSCMINSTYTSLQSYVDKRPVELTYHDFEEILHLSTTGDKLHNIKHCSHFSCWCHYFLPQQTPQTFLLPSSQTTLSTYFTVLVSIWIRGRQGKNRRKTYLSRSLMPFLHQFHSASIHRLNSWPSFCNDKRRSKSVSSSATSQGSLPASGGSKRSQGSLPASGGSKRSQGSLLASGGSKRSLGSLPYLDLDFNWDPVNKLLRETNAPYHDSTAIIPKAGDQIHITSILSLTTYYIIAHQDFTVVDLIIRYIEHLTSIRDSSHKRKPNLALRHIIAYVLKSKYNIKYPAPPEYLPTFCSNSSFHILHSSHQHPVNKEAMAKQEGPIFAPIPIH</sequence>
<accession>A0ABD0VNG8</accession>
<feature type="compositionally biased region" description="Polar residues" evidence="1">
    <location>
        <begin position="218"/>
        <end position="238"/>
    </location>
</feature>
<feature type="region of interest" description="Disordered" evidence="1">
    <location>
        <begin position="1"/>
        <end position="24"/>
    </location>
</feature>
<dbReference type="AlphaFoldDB" id="A0ABD0VNG8"/>
<dbReference type="Proteomes" id="UP001552299">
    <property type="component" value="Unassembled WGS sequence"/>
</dbReference>
<organism evidence="2 3">
    <name type="scientific">Dendrobium thyrsiflorum</name>
    <name type="common">Pinecone-like raceme dendrobium</name>
    <name type="synonym">Orchid</name>
    <dbReference type="NCBI Taxonomy" id="117978"/>
    <lineage>
        <taxon>Eukaryota</taxon>
        <taxon>Viridiplantae</taxon>
        <taxon>Streptophyta</taxon>
        <taxon>Embryophyta</taxon>
        <taxon>Tracheophyta</taxon>
        <taxon>Spermatophyta</taxon>
        <taxon>Magnoliopsida</taxon>
        <taxon>Liliopsida</taxon>
        <taxon>Asparagales</taxon>
        <taxon>Orchidaceae</taxon>
        <taxon>Epidendroideae</taxon>
        <taxon>Malaxideae</taxon>
        <taxon>Dendrobiinae</taxon>
        <taxon>Dendrobium</taxon>
    </lineage>
</organism>
<keyword evidence="3" id="KW-1185">Reference proteome</keyword>
<evidence type="ECO:0000313" key="2">
    <source>
        <dbReference type="EMBL" id="KAL0926296.1"/>
    </source>
</evidence>
<comment type="caution">
    <text evidence="2">The sequence shown here is derived from an EMBL/GenBank/DDBJ whole genome shotgun (WGS) entry which is preliminary data.</text>
</comment>
<reference evidence="2 3" key="1">
    <citation type="journal article" date="2024" name="Plant Biotechnol. J.">
        <title>Dendrobium thyrsiflorum genome and its molecular insights into genes involved in important horticultural traits.</title>
        <authorList>
            <person name="Chen B."/>
            <person name="Wang J.Y."/>
            <person name="Zheng P.J."/>
            <person name="Li K.L."/>
            <person name="Liang Y.M."/>
            <person name="Chen X.F."/>
            <person name="Zhang C."/>
            <person name="Zhao X."/>
            <person name="He X."/>
            <person name="Zhang G.Q."/>
            <person name="Liu Z.J."/>
            <person name="Xu Q."/>
        </authorList>
    </citation>
    <scope>NUCLEOTIDE SEQUENCE [LARGE SCALE GENOMIC DNA]</scope>
    <source>
        <strain evidence="2">GZMU011</strain>
    </source>
</reference>
<name>A0ABD0VNG8_DENTH</name>
<gene>
    <name evidence="2" type="ORF">M5K25_002513</name>
</gene>
<evidence type="ECO:0000313" key="3">
    <source>
        <dbReference type="Proteomes" id="UP001552299"/>
    </source>
</evidence>
<feature type="region of interest" description="Disordered" evidence="1">
    <location>
        <begin position="200"/>
        <end position="243"/>
    </location>
</feature>
<protein>
    <submittedName>
        <fullName evidence="2">Uncharacterized protein</fullName>
    </submittedName>
</protein>